<accession>A0A2Z4IGF6</accession>
<protein>
    <submittedName>
        <fullName evidence="2">Alpha/beta hydrolase</fullName>
    </submittedName>
</protein>
<dbReference type="AlphaFoldDB" id="A0A2Z4IGF6"/>
<organism evidence="2 3">
    <name type="scientific">Echinicola strongylocentroti</name>
    <dbReference type="NCBI Taxonomy" id="1795355"/>
    <lineage>
        <taxon>Bacteria</taxon>
        <taxon>Pseudomonadati</taxon>
        <taxon>Bacteroidota</taxon>
        <taxon>Cytophagia</taxon>
        <taxon>Cytophagales</taxon>
        <taxon>Cyclobacteriaceae</taxon>
        <taxon>Echinicola</taxon>
    </lineage>
</organism>
<dbReference type="InterPro" id="IPR029058">
    <property type="entry name" value="AB_hydrolase_fold"/>
</dbReference>
<proteinExistence type="predicted"/>
<evidence type="ECO:0000259" key="1">
    <source>
        <dbReference type="Pfam" id="PF00561"/>
    </source>
</evidence>
<keyword evidence="2" id="KW-0378">Hydrolase</keyword>
<keyword evidence="3" id="KW-1185">Reference proteome</keyword>
<sequence>MKLQSIQYFQKNAVMKTLYQTIVLIFCLTTNTIAQTSEAAKSGYAPVNGLKIYYEIHGEGHPLVLVHGSFMTIPANYGQLIPELAKTHKVIALELQGHGRTADIDRPFSYENFADDVAGLLDYLTIEKADFIGYSLGGTITMQTAIAHPEKVGKIIFISSAFKDTGWSSDIQESIANLTVEQFEGTPIQTIYAEVAIDPGNWRDFMSKMIAFEKQPYDLGLSNIKAIPSPILIIKGDYDGVDMTHTMELFGAFGGGGTGMMEPLSPSGLAVIPSTTHITLMEKTEDLLDFIQPFLAVD</sequence>
<name>A0A2Z4IGF6_9BACT</name>
<dbReference type="OrthoDB" id="9780932at2"/>
<dbReference type="InterPro" id="IPR000073">
    <property type="entry name" value="AB_hydrolase_1"/>
</dbReference>
<dbReference type="PRINTS" id="PR00111">
    <property type="entry name" value="ABHYDROLASE"/>
</dbReference>
<dbReference type="PANTHER" id="PTHR46331:SF2">
    <property type="entry name" value="VALACYCLOVIR HYDROLASE"/>
    <property type="match status" value="1"/>
</dbReference>
<reference evidence="2 3" key="1">
    <citation type="submission" date="2018-06" db="EMBL/GenBank/DDBJ databases">
        <title>Echinicola strongylocentroti sp. nov., isolated from a sea urchin Strongylocentrotus intermedius.</title>
        <authorList>
            <person name="Bae S.S."/>
        </authorList>
    </citation>
    <scope>NUCLEOTIDE SEQUENCE [LARGE SCALE GENOMIC DNA]</scope>
    <source>
        <strain evidence="2 3">MEBiC08714</strain>
    </source>
</reference>
<dbReference type="KEGG" id="est:DN752_08680"/>
<dbReference type="Pfam" id="PF00561">
    <property type="entry name" value="Abhydrolase_1"/>
    <property type="match status" value="1"/>
</dbReference>
<gene>
    <name evidence="2" type="ORF">DN752_08680</name>
</gene>
<evidence type="ECO:0000313" key="2">
    <source>
        <dbReference type="EMBL" id="AWW30192.1"/>
    </source>
</evidence>
<dbReference type="Gene3D" id="3.40.50.1820">
    <property type="entry name" value="alpha/beta hydrolase"/>
    <property type="match status" value="1"/>
</dbReference>
<dbReference type="EMBL" id="CP030041">
    <property type="protein sequence ID" value="AWW30192.1"/>
    <property type="molecule type" value="Genomic_DNA"/>
</dbReference>
<dbReference type="PANTHER" id="PTHR46331">
    <property type="entry name" value="VALACYCLOVIR HYDROLASE"/>
    <property type="match status" value="1"/>
</dbReference>
<feature type="domain" description="AB hydrolase-1" evidence="1">
    <location>
        <begin position="62"/>
        <end position="186"/>
    </location>
</feature>
<dbReference type="Proteomes" id="UP000248688">
    <property type="component" value="Chromosome"/>
</dbReference>
<dbReference type="GO" id="GO:0017171">
    <property type="term" value="F:serine hydrolase activity"/>
    <property type="evidence" value="ECO:0007669"/>
    <property type="project" value="TreeGrafter"/>
</dbReference>
<evidence type="ECO:0000313" key="3">
    <source>
        <dbReference type="Proteomes" id="UP000248688"/>
    </source>
</evidence>
<dbReference type="SUPFAM" id="SSF53474">
    <property type="entry name" value="alpha/beta-Hydrolases"/>
    <property type="match status" value="1"/>
</dbReference>